<dbReference type="Pfam" id="PF13424">
    <property type="entry name" value="TPR_12"/>
    <property type="match status" value="1"/>
</dbReference>
<sequence>PAIGDRLGEANVRCALGDLALAEGDASEAFTHYGAALEIYSAIHSQLGIGAALGSMGRAAAAAGQQAQAVLLHEQSLAVHRGIGERLGQAWNLNGQGAALLALGLHQAAFGAWWQARALARAIGLPLAARLDQAFAQIGQEQGQEAYQALIAALDVQAEAWRLEAVATLRQEHEQSQAE</sequence>
<dbReference type="Gene3D" id="1.25.40.10">
    <property type="entry name" value="Tetratricopeptide repeat domain"/>
    <property type="match status" value="1"/>
</dbReference>
<evidence type="ECO:0000313" key="1">
    <source>
        <dbReference type="EMBL" id="MBM3226472.1"/>
    </source>
</evidence>
<gene>
    <name evidence="1" type="ORF">FJZ47_22130</name>
</gene>
<dbReference type="AlphaFoldDB" id="A0A937W4G9"/>
<accession>A0A937W4G9</accession>
<comment type="caution">
    <text evidence="1">The sequence shown here is derived from an EMBL/GenBank/DDBJ whole genome shotgun (WGS) entry which is preliminary data.</text>
</comment>
<dbReference type="EMBL" id="VGLS01000923">
    <property type="protein sequence ID" value="MBM3226472.1"/>
    <property type="molecule type" value="Genomic_DNA"/>
</dbReference>
<dbReference type="Proteomes" id="UP000712673">
    <property type="component" value="Unassembled WGS sequence"/>
</dbReference>
<feature type="non-terminal residue" evidence="1">
    <location>
        <position position="1"/>
    </location>
</feature>
<dbReference type="SUPFAM" id="SSF48452">
    <property type="entry name" value="TPR-like"/>
    <property type="match status" value="1"/>
</dbReference>
<organism evidence="1 2">
    <name type="scientific">Tectimicrobiota bacterium</name>
    <dbReference type="NCBI Taxonomy" id="2528274"/>
    <lineage>
        <taxon>Bacteria</taxon>
        <taxon>Pseudomonadati</taxon>
        <taxon>Nitrospinota/Tectimicrobiota group</taxon>
        <taxon>Candidatus Tectimicrobiota</taxon>
    </lineage>
</organism>
<evidence type="ECO:0000313" key="2">
    <source>
        <dbReference type="Proteomes" id="UP000712673"/>
    </source>
</evidence>
<name>A0A937W4G9_UNCTE</name>
<proteinExistence type="predicted"/>
<reference evidence="1" key="1">
    <citation type="submission" date="2019-03" db="EMBL/GenBank/DDBJ databases">
        <title>Lake Tanganyika Metagenome-Assembled Genomes (MAGs).</title>
        <authorList>
            <person name="Tran P."/>
        </authorList>
    </citation>
    <scope>NUCLEOTIDE SEQUENCE</scope>
    <source>
        <strain evidence="1">K_DeepCast_65m_m2_066</strain>
    </source>
</reference>
<protein>
    <submittedName>
        <fullName evidence="1">Tetratricopeptide repeat protein</fullName>
    </submittedName>
</protein>
<dbReference type="InterPro" id="IPR011990">
    <property type="entry name" value="TPR-like_helical_dom_sf"/>
</dbReference>